<gene>
    <name evidence="1" type="ORF">ABUE31_07135</name>
</gene>
<reference evidence="1 2" key="1">
    <citation type="submission" date="2024-06" db="EMBL/GenBank/DDBJ databases">
        <authorList>
            <person name="Tuo L."/>
        </authorList>
    </citation>
    <scope>NUCLEOTIDE SEQUENCE [LARGE SCALE GENOMIC DNA]</scope>
    <source>
        <strain evidence="1 2">ZMM04-5</strain>
    </source>
</reference>
<name>A0ABV3QY92_9HYPH</name>
<evidence type="ECO:0000313" key="2">
    <source>
        <dbReference type="Proteomes" id="UP001556196"/>
    </source>
</evidence>
<keyword evidence="2" id="KW-1185">Reference proteome</keyword>
<sequence>MPRERHHGVAAIRLRQRSADHPMIMFFVLAAAVFLAMALVPPTSGAFASFGALRAAAPASRPSLPEPDLLQADLACIGQAWGAENADCLATISRNSGRPDGGKVRVITGA</sequence>
<organism evidence="1 2">
    <name type="scientific">Mesorhizobium marinum</name>
    <dbReference type="NCBI Taxonomy" id="3228790"/>
    <lineage>
        <taxon>Bacteria</taxon>
        <taxon>Pseudomonadati</taxon>
        <taxon>Pseudomonadota</taxon>
        <taxon>Alphaproteobacteria</taxon>
        <taxon>Hyphomicrobiales</taxon>
        <taxon>Phyllobacteriaceae</taxon>
        <taxon>Mesorhizobium</taxon>
    </lineage>
</organism>
<dbReference type="EMBL" id="JBFOCI010000002">
    <property type="protein sequence ID" value="MEW9805750.1"/>
    <property type="molecule type" value="Genomic_DNA"/>
</dbReference>
<dbReference type="RefSeq" id="WP_367722838.1">
    <property type="nucleotide sequence ID" value="NZ_JBFOCI010000002.1"/>
</dbReference>
<dbReference type="Proteomes" id="UP001556196">
    <property type="component" value="Unassembled WGS sequence"/>
</dbReference>
<accession>A0ABV3QY92</accession>
<proteinExistence type="predicted"/>
<evidence type="ECO:0000313" key="1">
    <source>
        <dbReference type="EMBL" id="MEW9805750.1"/>
    </source>
</evidence>
<comment type="caution">
    <text evidence="1">The sequence shown here is derived from an EMBL/GenBank/DDBJ whole genome shotgun (WGS) entry which is preliminary data.</text>
</comment>
<protein>
    <submittedName>
        <fullName evidence="1">Uncharacterized protein</fullName>
    </submittedName>
</protein>